<dbReference type="Gene3D" id="1.10.443.10">
    <property type="entry name" value="Intergrase catalytic core"/>
    <property type="match status" value="1"/>
</dbReference>
<dbReference type="Proteomes" id="UP001501556">
    <property type="component" value="Unassembled WGS sequence"/>
</dbReference>
<feature type="domain" description="Tyr recombinase" evidence="4">
    <location>
        <begin position="232"/>
        <end position="417"/>
    </location>
</feature>
<dbReference type="InterPro" id="IPR035386">
    <property type="entry name" value="Arm-DNA-bind_5"/>
</dbReference>
<name>A0ABP7PT93_9BACT</name>
<dbReference type="CDD" id="cd01185">
    <property type="entry name" value="INTN1_C_like"/>
    <property type="match status" value="1"/>
</dbReference>
<dbReference type="InterPro" id="IPR010998">
    <property type="entry name" value="Integrase_recombinase_N"/>
</dbReference>
<comment type="caution">
    <text evidence="5">The sequence shown here is derived from an EMBL/GenBank/DDBJ whole genome shotgun (WGS) entry which is preliminary data.</text>
</comment>
<dbReference type="Pfam" id="PF00589">
    <property type="entry name" value="Phage_integrase"/>
    <property type="match status" value="1"/>
</dbReference>
<gene>
    <name evidence="5" type="ORF">GCM10022407_14560</name>
</gene>
<evidence type="ECO:0000256" key="3">
    <source>
        <dbReference type="ARBA" id="ARBA00023172"/>
    </source>
</evidence>
<dbReference type="InterPro" id="IPR013762">
    <property type="entry name" value="Integrase-like_cat_sf"/>
</dbReference>
<keyword evidence="6" id="KW-1185">Reference proteome</keyword>
<dbReference type="InterPro" id="IPR025269">
    <property type="entry name" value="SAM-like_dom"/>
</dbReference>
<dbReference type="PROSITE" id="PS51898">
    <property type="entry name" value="TYR_RECOMBINASE"/>
    <property type="match status" value="1"/>
</dbReference>
<dbReference type="Pfam" id="PF17293">
    <property type="entry name" value="Arm-DNA-bind_5"/>
    <property type="match status" value="1"/>
</dbReference>
<evidence type="ECO:0000313" key="5">
    <source>
        <dbReference type="EMBL" id="GAA3969749.1"/>
    </source>
</evidence>
<evidence type="ECO:0000256" key="1">
    <source>
        <dbReference type="ARBA" id="ARBA00008857"/>
    </source>
</evidence>
<comment type="similarity">
    <text evidence="1">Belongs to the 'phage' integrase family.</text>
</comment>
<evidence type="ECO:0000259" key="4">
    <source>
        <dbReference type="PROSITE" id="PS51898"/>
    </source>
</evidence>
<dbReference type="InterPro" id="IPR002104">
    <property type="entry name" value="Integrase_catalytic"/>
</dbReference>
<proteinExistence type="inferred from homology"/>
<dbReference type="Gene3D" id="1.10.150.130">
    <property type="match status" value="1"/>
</dbReference>
<dbReference type="SUPFAM" id="SSF56349">
    <property type="entry name" value="DNA breaking-rejoining enzymes"/>
    <property type="match status" value="1"/>
</dbReference>
<protein>
    <submittedName>
        <fullName evidence="5">Site-specific integrase</fullName>
    </submittedName>
</protein>
<keyword evidence="3" id="KW-0233">DNA recombination</keyword>
<dbReference type="EMBL" id="BAABDI010000007">
    <property type="protein sequence ID" value="GAA3969749.1"/>
    <property type="molecule type" value="Genomic_DNA"/>
</dbReference>
<keyword evidence="2" id="KW-0238">DNA-binding</keyword>
<reference evidence="6" key="1">
    <citation type="journal article" date="2019" name="Int. J. Syst. Evol. Microbiol.">
        <title>The Global Catalogue of Microorganisms (GCM) 10K type strain sequencing project: providing services to taxonomists for standard genome sequencing and annotation.</title>
        <authorList>
            <consortium name="The Broad Institute Genomics Platform"/>
            <consortium name="The Broad Institute Genome Sequencing Center for Infectious Disease"/>
            <person name="Wu L."/>
            <person name="Ma J."/>
        </authorList>
    </citation>
    <scope>NUCLEOTIDE SEQUENCE [LARGE SCALE GENOMIC DNA]</scope>
    <source>
        <strain evidence="6">JCM 17217</strain>
    </source>
</reference>
<dbReference type="InterPro" id="IPR050090">
    <property type="entry name" value="Tyrosine_recombinase_XerCD"/>
</dbReference>
<dbReference type="Pfam" id="PF13102">
    <property type="entry name" value="Phage_int_SAM_5"/>
    <property type="match status" value="1"/>
</dbReference>
<organism evidence="5 6">
    <name type="scientific">Hymenobacter antarcticus</name>
    <dbReference type="NCBI Taxonomy" id="486270"/>
    <lineage>
        <taxon>Bacteria</taxon>
        <taxon>Pseudomonadati</taxon>
        <taxon>Bacteroidota</taxon>
        <taxon>Cytophagia</taxon>
        <taxon>Cytophagales</taxon>
        <taxon>Hymenobacteraceae</taxon>
        <taxon>Hymenobacter</taxon>
    </lineage>
</organism>
<dbReference type="PANTHER" id="PTHR30349:SF64">
    <property type="entry name" value="PROPHAGE INTEGRASE INTD-RELATED"/>
    <property type="match status" value="1"/>
</dbReference>
<dbReference type="InterPro" id="IPR011010">
    <property type="entry name" value="DNA_brk_join_enz"/>
</dbReference>
<sequence length="446" mass="50349">MASITLFLKNPTPVDKKTPIIARLAHGGIKTKIYLGISIEPRQWQQDEQLVKSRGNAQAGRLNLILAAMRTRLENCFLDGVAAGFLPTAEQLRQAIEPEVAQPERARGVGTRPEPEAIAEPALVRPSLLDEFIAWNEQLRGRMRPATLQTNTTCINHLRGFMARTGYLLAFDTLTPAFDAKFCNYLLTVPKLTDNAIAKNLIRLNCFLRYAHAQGLTERRDFERLKWKHQTPDILVLTRHEVQALEQVELTDAPALANARDLFLLACYTGLRYSDLVSVRPEHRQGNNLRLRAVKTRELVTIPLRPASGVLLDRLFAGEVHNISNQKLNDYLKEVGQRAQLNTLVERVRYRSGRPENQTFTKWQLLTCHTARRTFVTLALEQGIPNQIVMQVSGHKTFSAFSRYINLAQSAVTDAFEAVYGQIESVPPAAEEIAMRHEEPPLPKHC</sequence>
<evidence type="ECO:0000256" key="2">
    <source>
        <dbReference type="ARBA" id="ARBA00023125"/>
    </source>
</evidence>
<accession>A0ABP7PT93</accession>
<dbReference type="PANTHER" id="PTHR30349">
    <property type="entry name" value="PHAGE INTEGRASE-RELATED"/>
    <property type="match status" value="1"/>
</dbReference>
<dbReference type="RefSeq" id="WP_345122576.1">
    <property type="nucleotide sequence ID" value="NZ_BAABDI010000007.1"/>
</dbReference>
<evidence type="ECO:0000313" key="6">
    <source>
        <dbReference type="Proteomes" id="UP001501556"/>
    </source>
</evidence>